<dbReference type="EMBL" id="CP012672">
    <property type="protein sequence ID" value="AUX33241.1"/>
    <property type="molecule type" value="Genomic_DNA"/>
</dbReference>
<evidence type="ECO:0000313" key="1">
    <source>
        <dbReference type="EMBL" id="AUX33184.1"/>
    </source>
</evidence>
<sequence length="81" mass="8568">MSASICRVTCTAGSETFGADLLEGGRVELLRQHLHGRWLVIGVGRLVNGEIVGLPHEGLVDSRARAALEAGLDAYVANPLM</sequence>
<gene>
    <name evidence="1" type="ORF">SOCE836_053380</name>
    <name evidence="2" type="ORF">SOCE836_053950</name>
</gene>
<accession>A0A4P2QSC6</accession>
<dbReference type="AlphaFoldDB" id="A0A4P2QSC6"/>
<evidence type="ECO:0000313" key="2">
    <source>
        <dbReference type="EMBL" id="AUX33241.1"/>
    </source>
</evidence>
<organism evidence="1 3">
    <name type="scientific">Sorangium cellulosum</name>
    <name type="common">Polyangium cellulosum</name>
    <dbReference type="NCBI Taxonomy" id="56"/>
    <lineage>
        <taxon>Bacteria</taxon>
        <taxon>Pseudomonadati</taxon>
        <taxon>Myxococcota</taxon>
        <taxon>Polyangia</taxon>
        <taxon>Polyangiales</taxon>
        <taxon>Polyangiaceae</taxon>
        <taxon>Sorangium</taxon>
    </lineage>
</organism>
<dbReference type="RefSeq" id="WP_129576649.1">
    <property type="nucleotide sequence ID" value="NZ_CP012672.1"/>
</dbReference>
<dbReference type="Proteomes" id="UP000295497">
    <property type="component" value="Chromosome"/>
</dbReference>
<proteinExistence type="predicted"/>
<dbReference type="EMBL" id="CP012672">
    <property type="protein sequence ID" value="AUX33184.1"/>
    <property type="molecule type" value="Genomic_DNA"/>
</dbReference>
<evidence type="ECO:0000313" key="3">
    <source>
        <dbReference type="Proteomes" id="UP000295497"/>
    </source>
</evidence>
<reference evidence="1 3" key="1">
    <citation type="submission" date="2015-09" db="EMBL/GenBank/DDBJ databases">
        <title>Sorangium comparison.</title>
        <authorList>
            <person name="Zaburannyi N."/>
            <person name="Bunk B."/>
            <person name="Overmann J."/>
            <person name="Mueller R."/>
        </authorList>
    </citation>
    <scope>NUCLEOTIDE SEQUENCE [LARGE SCALE GENOMIC DNA]</scope>
    <source>
        <strain evidence="1 3">So ce836</strain>
    </source>
</reference>
<name>A0A4P2QSC6_SORCE</name>
<protein>
    <submittedName>
        <fullName evidence="1">Uncharacterized protein</fullName>
    </submittedName>
</protein>